<gene>
    <name evidence="2" type="ORF">SCF082_LOCUS38400</name>
</gene>
<accession>A0ABP0PX40</accession>
<proteinExistence type="predicted"/>
<evidence type="ECO:0000256" key="1">
    <source>
        <dbReference type="SAM" id="MobiDB-lite"/>
    </source>
</evidence>
<feature type="compositionally biased region" description="Acidic residues" evidence="1">
    <location>
        <begin position="341"/>
        <end position="350"/>
    </location>
</feature>
<evidence type="ECO:0000313" key="2">
    <source>
        <dbReference type="EMBL" id="CAK9080576.1"/>
    </source>
</evidence>
<evidence type="ECO:0000313" key="3">
    <source>
        <dbReference type="Proteomes" id="UP001642464"/>
    </source>
</evidence>
<dbReference type="EMBL" id="CAXAMM010038740">
    <property type="protein sequence ID" value="CAK9080576.1"/>
    <property type="molecule type" value="Genomic_DNA"/>
</dbReference>
<organism evidence="2 3">
    <name type="scientific">Durusdinium trenchii</name>
    <dbReference type="NCBI Taxonomy" id="1381693"/>
    <lineage>
        <taxon>Eukaryota</taxon>
        <taxon>Sar</taxon>
        <taxon>Alveolata</taxon>
        <taxon>Dinophyceae</taxon>
        <taxon>Suessiales</taxon>
        <taxon>Symbiodiniaceae</taxon>
        <taxon>Durusdinium</taxon>
    </lineage>
</organism>
<name>A0ABP0PX40_9DINO</name>
<dbReference type="Proteomes" id="UP001642464">
    <property type="component" value="Unassembled WGS sequence"/>
</dbReference>
<protein>
    <submittedName>
        <fullName evidence="2">Uncharacterized protein</fullName>
    </submittedName>
</protein>
<feature type="region of interest" description="Disordered" evidence="1">
    <location>
        <begin position="298"/>
        <end position="358"/>
    </location>
</feature>
<sequence length="680" mass="75579">MFNASFVAEFNQKHRGECLLLASERKTHFLNGETWLILLQQLYVDAFAVQRAKHGLDISHEGLLLVDGWTGYHSFSTGLDTARAAWATHVNVRLPDQQVGGWSACAQPVDQLHHIYRSRLDLADNADCGFIADIRSRPEYQSMPVKASGQPGHKKLDVKTLPDRSLLAWKSVPLKVFAAAWTAAGYFSSNHYPEYPEMSHQEALATLDASGMLRQCGVLNDVVQPPPTSRLLWAVELDDGNHAFLPSAISVCIERLVCQHRRGTYWISGDKYPKRKLLLLNTKDMVNGLDMIRDAYDGGAESEEEEPGQHEDTNSESDHDHMMPPEGDLRLPCETNHANGEGDECSDEDALSSGVDEANTDDDAVCNAEFLETAGAQEEFPGQPWYTSKWGSDKAEFDCLMAILRHLVKLYIKTAPVDVVAPAVYGFSCDAADGLKLFFAGLQSCETLDEGFRLMLNQSVSPGSYAFLIGMRTPSFTPYTNLFDLLLKDLEGKVVDARLALPGPRLIPGLTLDLPVLTFARSQPGSDAEIRVTLKVVQTLDPLQVLGPFRSVQIAVPERFTLIVREPVTNYDGLPTPEVSWYHLYFLEKLVRVDLVADGAEEIPQIPAKDYRLGFKVRLPEFWMPSVNVWTVSLCRDLSCSDLITSLPMAGFEFGDPGFEQEEAHDWWRVGGSEVALEAD</sequence>
<feature type="compositionally biased region" description="Basic and acidic residues" evidence="1">
    <location>
        <begin position="307"/>
        <end position="331"/>
    </location>
</feature>
<keyword evidence="3" id="KW-1185">Reference proteome</keyword>
<comment type="caution">
    <text evidence="2">The sequence shown here is derived from an EMBL/GenBank/DDBJ whole genome shotgun (WGS) entry which is preliminary data.</text>
</comment>
<reference evidence="2 3" key="1">
    <citation type="submission" date="2024-02" db="EMBL/GenBank/DDBJ databases">
        <authorList>
            <person name="Chen Y."/>
            <person name="Shah S."/>
            <person name="Dougan E. K."/>
            <person name="Thang M."/>
            <person name="Chan C."/>
        </authorList>
    </citation>
    <scope>NUCLEOTIDE SEQUENCE [LARGE SCALE GENOMIC DNA]</scope>
</reference>